<evidence type="ECO:0000256" key="1">
    <source>
        <dbReference type="SAM" id="MobiDB-lite"/>
    </source>
</evidence>
<dbReference type="WBParaSite" id="MCU_014800-RA">
    <property type="protein sequence ID" value="MCU_014800-RA"/>
    <property type="gene ID" value="MCU_014800"/>
</dbReference>
<accession>A0A5K3G3B2</accession>
<reference evidence="2" key="1">
    <citation type="submission" date="2019-11" db="UniProtKB">
        <authorList>
            <consortium name="WormBaseParasite"/>
        </authorList>
    </citation>
    <scope>IDENTIFICATION</scope>
</reference>
<feature type="compositionally biased region" description="Polar residues" evidence="1">
    <location>
        <begin position="34"/>
        <end position="53"/>
    </location>
</feature>
<sequence>MITGNVKVDLIILRHTTATTTTRKLNPRSDAPSDAQTIHTTNHRQLTSASQAV</sequence>
<feature type="region of interest" description="Disordered" evidence="1">
    <location>
        <begin position="21"/>
        <end position="53"/>
    </location>
</feature>
<evidence type="ECO:0000313" key="2">
    <source>
        <dbReference type="WBParaSite" id="MCU_014800-RA"/>
    </source>
</evidence>
<dbReference type="AlphaFoldDB" id="A0A5K3G3B2"/>
<protein>
    <submittedName>
        <fullName evidence="2">Uncharacterized protein</fullName>
    </submittedName>
</protein>
<organism evidence="2">
    <name type="scientific">Mesocestoides corti</name>
    <name type="common">Flatworm</name>
    <dbReference type="NCBI Taxonomy" id="53468"/>
    <lineage>
        <taxon>Eukaryota</taxon>
        <taxon>Metazoa</taxon>
        <taxon>Spiralia</taxon>
        <taxon>Lophotrochozoa</taxon>
        <taxon>Platyhelminthes</taxon>
        <taxon>Cestoda</taxon>
        <taxon>Eucestoda</taxon>
        <taxon>Cyclophyllidea</taxon>
        <taxon>Mesocestoididae</taxon>
        <taxon>Mesocestoides</taxon>
    </lineage>
</organism>
<proteinExistence type="predicted"/>
<name>A0A5K3G3B2_MESCO</name>